<evidence type="ECO:0000313" key="2">
    <source>
        <dbReference type="EMBL" id="GFD09300.1"/>
    </source>
</evidence>
<comment type="caution">
    <text evidence="2">The sequence shown here is derived from an EMBL/GenBank/DDBJ whole genome shotgun (WGS) entry which is preliminary data.</text>
</comment>
<sequence>SSARTSSSGSDSSSLESRSSLPLKRGFEKVVKAGEQSSLAGTSHSLSSFEVTSHSLGIGSLVDRMGAIA</sequence>
<organism evidence="2">
    <name type="scientific">Tanacetum cinerariifolium</name>
    <name type="common">Dalmatian daisy</name>
    <name type="synonym">Chrysanthemum cinerariifolium</name>
    <dbReference type="NCBI Taxonomy" id="118510"/>
    <lineage>
        <taxon>Eukaryota</taxon>
        <taxon>Viridiplantae</taxon>
        <taxon>Streptophyta</taxon>
        <taxon>Embryophyta</taxon>
        <taxon>Tracheophyta</taxon>
        <taxon>Spermatophyta</taxon>
        <taxon>Magnoliopsida</taxon>
        <taxon>eudicotyledons</taxon>
        <taxon>Gunneridae</taxon>
        <taxon>Pentapetalae</taxon>
        <taxon>asterids</taxon>
        <taxon>campanulids</taxon>
        <taxon>Asterales</taxon>
        <taxon>Asteraceae</taxon>
        <taxon>Asteroideae</taxon>
        <taxon>Anthemideae</taxon>
        <taxon>Anthemidinae</taxon>
        <taxon>Tanacetum</taxon>
    </lineage>
</organism>
<gene>
    <name evidence="2" type="ORF">Tci_881269</name>
</gene>
<feature type="region of interest" description="Disordered" evidence="1">
    <location>
        <begin position="1"/>
        <end position="20"/>
    </location>
</feature>
<protein>
    <submittedName>
        <fullName evidence="2">Uncharacterized protein</fullName>
    </submittedName>
</protein>
<proteinExistence type="predicted"/>
<evidence type="ECO:0000256" key="1">
    <source>
        <dbReference type="SAM" id="MobiDB-lite"/>
    </source>
</evidence>
<reference evidence="2" key="1">
    <citation type="journal article" date="2019" name="Sci. Rep.">
        <title>Draft genome of Tanacetum cinerariifolium, the natural source of mosquito coil.</title>
        <authorList>
            <person name="Yamashiro T."/>
            <person name="Shiraishi A."/>
            <person name="Satake H."/>
            <person name="Nakayama K."/>
        </authorList>
    </citation>
    <scope>NUCLEOTIDE SEQUENCE</scope>
</reference>
<feature type="non-terminal residue" evidence="2">
    <location>
        <position position="1"/>
    </location>
</feature>
<dbReference type="AlphaFoldDB" id="A0A699THL6"/>
<accession>A0A699THL6</accession>
<name>A0A699THL6_TANCI</name>
<dbReference type="EMBL" id="BKCJ011244500">
    <property type="protein sequence ID" value="GFD09300.1"/>
    <property type="molecule type" value="Genomic_DNA"/>
</dbReference>